<dbReference type="Proteomes" id="UP000053477">
    <property type="component" value="Unassembled WGS sequence"/>
</dbReference>
<dbReference type="AlphaFoldDB" id="A0A0H2S9J3"/>
<evidence type="ECO:0008006" key="5">
    <source>
        <dbReference type="Google" id="ProtNLM"/>
    </source>
</evidence>
<evidence type="ECO:0000313" key="3">
    <source>
        <dbReference type="EMBL" id="KLO20514.1"/>
    </source>
</evidence>
<feature type="compositionally biased region" description="Polar residues" evidence="2">
    <location>
        <begin position="1"/>
        <end position="19"/>
    </location>
</feature>
<protein>
    <recommendedName>
        <fullName evidence="5">Transcriptional regulatory protein RXT2 N-terminal domain-containing protein</fullName>
    </recommendedName>
</protein>
<proteinExistence type="predicted"/>
<dbReference type="STRING" id="27342.A0A0H2S9J3"/>
<feature type="region of interest" description="Disordered" evidence="2">
    <location>
        <begin position="1"/>
        <end position="84"/>
    </location>
</feature>
<evidence type="ECO:0000256" key="2">
    <source>
        <dbReference type="SAM" id="MobiDB-lite"/>
    </source>
</evidence>
<evidence type="ECO:0000256" key="1">
    <source>
        <dbReference type="SAM" id="Coils"/>
    </source>
</evidence>
<evidence type="ECO:0000313" key="4">
    <source>
        <dbReference type="Proteomes" id="UP000053477"/>
    </source>
</evidence>
<dbReference type="EMBL" id="KQ085882">
    <property type="protein sequence ID" value="KLO20514.1"/>
    <property type="molecule type" value="Genomic_DNA"/>
</dbReference>
<reference evidence="3 4" key="1">
    <citation type="submission" date="2015-04" db="EMBL/GenBank/DDBJ databases">
        <title>Complete genome sequence of Schizopora paradoxa KUC8140, a cosmopolitan wood degrader in East Asia.</title>
        <authorList>
            <consortium name="DOE Joint Genome Institute"/>
            <person name="Min B."/>
            <person name="Park H."/>
            <person name="Jang Y."/>
            <person name="Kim J.-J."/>
            <person name="Kim K.H."/>
            <person name="Pangilinan J."/>
            <person name="Lipzen A."/>
            <person name="Riley R."/>
            <person name="Grigoriev I.V."/>
            <person name="Spatafora J.W."/>
            <person name="Choi I.-G."/>
        </authorList>
    </citation>
    <scope>NUCLEOTIDE SEQUENCE [LARGE SCALE GENOMIC DNA]</scope>
    <source>
        <strain evidence="3 4">KUC8140</strain>
    </source>
</reference>
<name>A0A0H2S9J3_9AGAM</name>
<dbReference type="OrthoDB" id="3353673at2759"/>
<feature type="region of interest" description="Disordered" evidence="2">
    <location>
        <begin position="119"/>
        <end position="155"/>
    </location>
</feature>
<sequence length="338" mass="38444">MHSSRTIYDAQPSASSSKHYNGVFMRDPSPIDSSGQQQHHHENGQSSYTEEHTIHQHYVQQSFTESDSDSAEQPAAFPEGNWGKKSMKGAQFVRKGKMAAWGPTRGEWEVEERARKRLRHLLPSSRSPSPPTLSHLREDSPPTQSPYLPPSDEHTSCSTFVLDPAMAHSFRTHLLNDLQQTTDNLIEGETTLKRALGRLWVVLGEDHDDAGDLAKREETDDDDAMLERDRGLASRLSSDFSPSLQNLFLTQYMNGNTAIFEPSQFGSPQMQLENLEKSLSALRELADDSREYSERLVEIREDLGDVRRQRDLVWKKVRENALEELKTMKEPEVMVNPE</sequence>
<feature type="compositionally biased region" description="Basic and acidic residues" evidence="2">
    <location>
        <begin position="39"/>
        <end position="54"/>
    </location>
</feature>
<keyword evidence="4" id="KW-1185">Reference proteome</keyword>
<feature type="coiled-coil region" evidence="1">
    <location>
        <begin position="272"/>
        <end position="302"/>
    </location>
</feature>
<gene>
    <name evidence="3" type="ORF">SCHPADRAFT_897793</name>
</gene>
<accession>A0A0H2S9J3</accession>
<organism evidence="3 4">
    <name type="scientific">Schizopora paradoxa</name>
    <dbReference type="NCBI Taxonomy" id="27342"/>
    <lineage>
        <taxon>Eukaryota</taxon>
        <taxon>Fungi</taxon>
        <taxon>Dikarya</taxon>
        <taxon>Basidiomycota</taxon>
        <taxon>Agaricomycotina</taxon>
        <taxon>Agaricomycetes</taxon>
        <taxon>Hymenochaetales</taxon>
        <taxon>Schizoporaceae</taxon>
        <taxon>Schizopora</taxon>
    </lineage>
</organism>
<keyword evidence="1" id="KW-0175">Coiled coil</keyword>
<dbReference type="InParanoid" id="A0A0H2S9J3"/>